<dbReference type="Proteomes" id="UP000295416">
    <property type="component" value="Unassembled WGS sequence"/>
</dbReference>
<protein>
    <submittedName>
        <fullName evidence="1">Uncharacterized protein</fullName>
    </submittedName>
</protein>
<proteinExistence type="predicted"/>
<name>A0A4R2P8K2_9BACL</name>
<dbReference type="RefSeq" id="WP_132744540.1">
    <property type="nucleotide sequence ID" value="NZ_SLXK01000005.1"/>
</dbReference>
<dbReference type="EMBL" id="SLXK01000005">
    <property type="protein sequence ID" value="TCP30574.1"/>
    <property type="molecule type" value="Genomic_DNA"/>
</dbReference>
<dbReference type="OrthoDB" id="2989408at2"/>
<accession>A0A4R2P8K2</accession>
<organism evidence="1 2">
    <name type="scientific">Scopulibacillus darangshiensis</name>
    <dbReference type="NCBI Taxonomy" id="442528"/>
    <lineage>
        <taxon>Bacteria</taxon>
        <taxon>Bacillati</taxon>
        <taxon>Bacillota</taxon>
        <taxon>Bacilli</taxon>
        <taxon>Bacillales</taxon>
        <taxon>Sporolactobacillaceae</taxon>
        <taxon>Scopulibacillus</taxon>
    </lineage>
</organism>
<comment type="caution">
    <text evidence="1">The sequence shown here is derived from an EMBL/GenBank/DDBJ whole genome shotgun (WGS) entry which is preliminary data.</text>
</comment>
<dbReference type="AlphaFoldDB" id="A0A4R2P8K2"/>
<reference evidence="1 2" key="1">
    <citation type="submission" date="2019-03" db="EMBL/GenBank/DDBJ databases">
        <title>Genomic Encyclopedia of Type Strains, Phase IV (KMG-IV): sequencing the most valuable type-strain genomes for metagenomic binning, comparative biology and taxonomic classification.</title>
        <authorList>
            <person name="Goeker M."/>
        </authorList>
    </citation>
    <scope>NUCLEOTIDE SEQUENCE [LARGE SCALE GENOMIC DNA]</scope>
    <source>
        <strain evidence="1 2">DSM 19377</strain>
    </source>
</reference>
<keyword evidence="2" id="KW-1185">Reference proteome</keyword>
<evidence type="ECO:0000313" key="2">
    <source>
        <dbReference type="Proteomes" id="UP000295416"/>
    </source>
</evidence>
<gene>
    <name evidence="1" type="ORF">EV207_105103</name>
</gene>
<sequence length="104" mass="11999">METIVSIKVAPSQLLLVDLIDFYFICERSLQNIYLYHKGKACKMSRMTELLTFILTTKEKELLVIIEGIDAKQTKKYLYSRLSEAAPIVPFKERQSIKKGILSI</sequence>
<evidence type="ECO:0000313" key="1">
    <source>
        <dbReference type="EMBL" id="TCP30574.1"/>
    </source>
</evidence>